<comment type="caution">
    <text evidence="2">The sequence shown here is derived from an EMBL/GenBank/DDBJ whole genome shotgun (WGS) entry which is preliminary data.</text>
</comment>
<keyword evidence="1" id="KW-1133">Transmembrane helix</keyword>
<dbReference type="AlphaFoldDB" id="A0A7W5YF84"/>
<evidence type="ECO:0000313" key="3">
    <source>
        <dbReference type="Proteomes" id="UP000541425"/>
    </source>
</evidence>
<name>A0A7W5YF84_9BACT</name>
<gene>
    <name evidence="2" type="ORF">FHS60_000378</name>
</gene>
<organism evidence="2 3">
    <name type="scientific">Alloprevotella rava</name>
    <dbReference type="NCBI Taxonomy" id="671218"/>
    <lineage>
        <taxon>Bacteria</taxon>
        <taxon>Pseudomonadati</taxon>
        <taxon>Bacteroidota</taxon>
        <taxon>Bacteroidia</taxon>
        <taxon>Bacteroidales</taxon>
        <taxon>Prevotellaceae</taxon>
        <taxon>Alloprevotella</taxon>
    </lineage>
</organism>
<proteinExistence type="predicted"/>
<feature type="transmembrane region" description="Helical" evidence="1">
    <location>
        <begin position="287"/>
        <end position="307"/>
    </location>
</feature>
<evidence type="ECO:0000256" key="1">
    <source>
        <dbReference type="SAM" id="Phobius"/>
    </source>
</evidence>
<feature type="transmembrane region" description="Helical" evidence="1">
    <location>
        <begin position="7"/>
        <end position="29"/>
    </location>
</feature>
<reference evidence="2 3" key="1">
    <citation type="submission" date="2020-08" db="EMBL/GenBank/DDBJ databases">
        <title>Genomic Encyclopedia of Type Strains, Phase IV (KMG-IV): sequencing the most valuable type-strain genomes for metagenomic binning, comparative biology and taxonomic classification.</title>
        <authorList>
            <person name="Goeker M."/>
        </authorList>
    </citation>
    <scope>NUCLEOTIDE SEQUENCE [LARGE SCALE GENOMIC DNA]</scope>
    <source>
        <strain evidence="2 3">DSM 22548</strain>
    </source>
</reference>
<dbReference type="RefSeq" id="WP_183694173.1">
    <property type="nucleotide sequence ID" value="NZ_JACICA010000001.1"/>
</dbReference>
<keyword evidence="1" id="KW-0812">Transmembrane</keyword>
<keyword evidence="1" id="KW-0472">Membrane</keyword>
<accession>A0A7W5YF84</accession>
<evidence type="ECO:0000313" key="2">
    <source>
        <dbReference type="EMBL" id="MBB3701936.1"/>
    </source>
</evidence>
<protein>
    <submittedName>
        <fullName evidence="2">Uncharacterized protein</fullName>
    </submittedName>
</protein>
<sequence>MKRKNIIIILWILWIVSMIGMVFGVYYYIDNKRIRLRSEIRDNVESIFEGQSSGDMIVSNNDGFFDVAYSGSPVRHYKKVAIPSKPSKGGLVAIDPSIDEKITDDWKQSYGDLASLYELNWGDKYPNQEDDGWSIIRIYCRGVDEDFIQTNTFFPYKVGLKKSEWGNFYTVEQAVNEAFEFYTTNTKSGYSERFSKGSSNRLWSKIHDSGNEYFWIVENKNPNSWKAGIPICHPKEKSYDEVQRTMPYENGWMHNGYYRVFIAATQERHYMIEEKDWAVNKNRNQLFLWWGISLTVLFMSLIIPLTIKESKVNKKKSETLYQRLVRLCNPMNFIDNYDKEKVEKANIIYKRLLETTPDNNDALIEIQIQASSELGINFIDKAELEDLKEKVNPKRFINPYNAEKVSLANELYAILVKENLTYGELIEVKEKSKLL</sequence>
<dbReference type="Proteomes" id="UP000541425">
    <property type="component" value="Unassembled WGS sequence"/>
</dbReference>
<dbReference type="EMBL" id="JACICA010000001">
    <property type="protein sequence ID" value="MBB3701936.1"/>
    <property type="molecule type" value="Genomic_DNA"/>
</dbReference>